<dbReference type="AlphaFoldDB" id="A0A915JDY8"/>
<reference evidence="2" key="1">
    <citation type="submission" date="2022-11" db="UniProtKB">
        <authorList>
            <consortium name="WormBaseParasite"/>
        </authorList>
    </citation>
    <scope>IDENTIFICATION</scope>
</reference>
<evidence type="ECO:0000313" key="2">
    <source>
        <dbReference type="WBParaSite" id="nRc.2.0.1.t24015-RA"/>
    </source>
</evidence>
<accession>A0A915JDY8</accession>
<evidence type="ECO:0000313" key="1">
    <source>
        <dbReference type="Proteomes" id="UP000887565"/>
    </source>
</evidence>
<dbReference type="WBParaSite" id="nRc.2.0.1.t24015-RA">
    <property type="protein sequence ID" value="nRc.2.0.1.t24015-RA"/>
    <property type="gene ID" value="nRc.2.0.1.g24015"/>
</dbReference>
<proteinExistence type="predicted"/>
<name>A0A915JDY8_ROMCU</name>
<sequence length="106" mass="11426">MWVTGIIMAIEGNRARFAEVAAVVGGIASQVPPGRKIVWTQQGQGTVGLAMVLEVDSLDVGDFVGLFKWRVLRASPFVQKEWQMGSVDSVNYAELHGPEAGNPSQN</sequence>
<protein>
    <submittedName>
        <fullName evidence="2">Uncharacterized protein</fullName>
    </submittedName>
</protein>
<dbReference type="Proteomes" id="UP000887565">
    <property type="component" value="Unplaced"/>
</dbReference>
<organism evidence="1 2">
    <name type="scientific">Romanomermis culicivorax</name>
    <name type="common">Nematode worm</name>
    <dbReference type="NCBI Taxonomy" id="13658"/>
    <lineage>
        <taxon>Eukaryota</taxon>
        <taxon>Metazoa</taxon>
        <taxon>Ecdysozoa</taxon>
        <taxon>Nematoda</taxon>
        <taxon>Enoplea</taxon>
        <taxon>Dorylaimia</taxon>
        <taxon>Mermithida</taxon>
        <taxon>Mermithoidea</taxon>
        <taxon>Mermithidae</taxon>
        <taxon>Romanomermis</taxon>
    </lineage>
</organism>
<keyword evidence="1" id="KW-1185">Reference proteome</keyword>